<dbReference type="EC" id="2.7.8.-" evidence="5"/>
<dbReference type="Proteomes" id="UP000051870">
    <property type="component" value="Unassembled WGS sequence"/>
</dbReference>
<name>A0A0P1IMT7_9RHOB</name>
<accession>A0A0P1IMT7</accession>
<feature type="domain" description="Bacterial sugar transferase" evidence="4">
    <location>
        <begin position="3"/>
        <end position="198"/>
    </location>
</feature>
<evidence type="ECO:0000256" key="1">
    <source>
        <dbReference type="ARBA" id="ARBA00006464"/>
    </source>
</evidence>
<proteinExistence type="inferred from homology"/>
<evidence type="ECO:0000256" key="3">
    <source>
        <dbReference type="SAM" id="Phobius"/>
    </source>
</evidence>
<evidence type="ECO:0000313" key="6">
    <source>
        <dbReference type="Proteomes" id="UP000051870"/>
    </source>
</evidence>
<dbReference type="AlphaFoldDB" id="A0A0P1IMT7"/>
<protein>
    <submittedName>
        <fullName evidence="5">Putative undecaprenyl-phosphate N-acetylgalactosaminyl 1-phosphate transferase</fullName>
        <ecNumber evidence="5">2.7.8.-</ecNumber>
    </submittedName>
</protein>
<keyword evidence="3" id="KW-1133">Transmembrane helix</keyword>
<evidence type="ECO:0000256" key="2">
    <source>
        <dbReference type="ARBA" id="ARBA00023169"/>
    </source>
</evidence>
<keyword evidence="6" id="KW-1185">Reference proteome</keyword>
<keyword evidence="5" id="KW-0808">Transferase</keyword>
<evidence type="ECO:0000313" key="5">
    <source>
        <dbReference type="EMBL" id="CUK08726.1"/>
    </source>
</evidence>
<evidence type="ECO:0000259" key="4">
    <source>
        <dbReference type="Pfam" id="PF02397"/>
    </source>
</evidence>
<keyword evidence="3" id="KW-0812">Transmembrane</keyword>
<dbReference type="STRING" id="1715693.PH7735_03285"/>
<dbReference type="GO" id="GO:0000271">
    <property type="term" value="P:polysaccharide biosynthetic process"/>
    <property type="evidence" value="ECO:0007669"/>
    <property type="project" value="UniProtKB-KW"/>
</dbReference>
<reference evidence="6" key="1">
    <citation type="submission" date="2015-09" db="EMBL/GenBank/DDBJ databases">
        <authorList>
            <person name="Rodrigo-Torres Lidia"/>
            <person name="Arahal R.David."/>
        </authorList>
    </citation>
    <scope>NUCLEOTIDE SEQUENCE [LARGE SCALE GENOMIC DNA]</scope>
    <source>
        <strain evidence="6">CECT 7735</strain>
    </source>
</reference>
<dbReference type="PANTHER" id="PTHR30576">
    <property type="entry name" value="COLANIC BIOSYNTHESIS UDP-GLUCOSE LIPID CARRIER TRANSFERASE"/>
    <property type="match status" value="1"/>
</dbReference>
<sequence length="201" mass="23007">MAKRLFDIVLALVLSVIFAPILIILIIAIKLDDFGPVFYVSERMRAPGRPFKLWKLRTMRADPNDSGASGAYKSARITRIGRLLRKTRGDEIPQLWNVLKGDMSFVGPRPPLRLYVEKFPALYGEVLKCRPGITGLASLLYHRHEDWLLSRCTTAEENEAVYTRSCVPQKAQLDLIYRDNQTLCFDLWIIWRTAAGVFSHK</sequence>
<feature type="transmembrane region" description="Helical" evidence="3">
    <location>
        <begin position="6"/>
        <end position="29"/>
    </location>
</feature>
<dbReference type="Pfam" id="PF02397">
    <property type="entry name" value="Bac_transf"/>
    <property type="match status" value="1"/>
</dbReference>
<dbReference type="EMBL" id="CYTW01000004">
    <property type="protein sequence ID" value="CUK08726.1"/>
    <property type="molecule type" value="Genomic_DNA"/>
</dbReference>
<dbReference type="PANTHER" id="PTHR30576:SF0">
    <property type="entry name" value="UNDECAPRENYL-PHOSPHATE N-ACETYLGALACTOSAMINYL 1-PHOSPHATE TRANSFERASE-RELATED"/>
    <property type="match status" value="1"/>
</dbReference>
<dbReference type="GO" id="GO:0016780">
    <property type="term" value="F:phosphotransferase activity, for other substituted phosphate groups"/>
    <property type="evidence" value="ECO:0007669"/>
    <property type="project" value="TreeGrafter"/>
</dbReference>
<organism evidence="5 6">
    <name type="scientific">Shimia thalassica</name>
    <dbReference type="NCBI Taxonomy" id="1715693"/>
    <lineage>
        <taxon>Bacteria</taxon>
        <taxon>Pseudomonadati</taxon>
        <taxon>Pseudomonadota</taxon>
        <taxon>Alphaproteobacteria</taxon>
        <taxon>Rhodobacterales</taxon>
        <taxon>Roseobacteraceae</taxon>
    </lineage>
</organism>
<gene>
    <name evidence="5" type="primary">tuaA</name>
    <name evidence="5" type="ORF">PH7735_03285</name>
</gene>
<dbReference type="InterPro" id="IPR003362">
    <property type="entry name" value="Bact_transf"/>
</dbReference>
<keyword evidence="2" id="KW-0270">Exopolysaccharide synthesis</keyword>
<keyword evidence="3" id="KW-0472">Membrane</keyword>
<comment type="similarity">
    <text evidence="1">Belongs to the bacterial sugar transferase family.</text>
</comment>
<dbReference type="GeneID" id="83882264"/>
<dbReference type="RefSeq" id="WP_058312592.1">
    <property type="nucleotide sequence ID" value="NZ_CYTW01000004.1"/>
</dbReference>